<evidence type="ECO:0000313" key="1">
    <source>
        <dbReference type="EMBL" id="KAF9477320.1"/>
    </source>
</evidence>
<keyword evidence="2" id="KW-1185">Reference proteome</keyword>
<organism evidence="1 2">
    <name type="scientific">Pholiota conissans</name>
    <dbReference type="NCBI Taxonomy" id="109636"/>
    <lineage>
        <taxon>Eukaryota</taxon>
        <taxon>Fungi</taxon>
        <taxon>Dikarya</taxon>
        <taxon>Basidiomycota</taxon>
        <taxon>Agaricomycotina</taxon>
        <taxon>Agaricomycetes</taxon>
        <taxon>Agaricomycetidae</taxon>
        <taxon>Agaricales</taxon>
        <taxon>Agaricineae</taxon>
        <taxon>Strophariaceae</taxon>
        <taxon>Pholiota</taxon>
    </lineage>
</organism>
<sequence length="145" mass="16333">MGRSEVPNVSRPSASLRSQRFGWFLHLFACRTRRARHVRVSMHQMLGSVPPTRCYVCKSPSSTLFRSSVPSLVVPYLSICKHKSYPQHQRLLLRSTKTAFIVQTITQIIGPLGIEIGYLERTVHMDVPIHGVRTGEGVLTHSVLV</sequence>
<dbReference type="AlphaFoldDB" id="A0A9P5Z0A1"/>
<name>A0A9P5Z0A1_9AGAR</name>
<accession>A0A9P5Z0A1</accession>
<dbReference type="Proteomes" id="UP000807469">
    <property type="component" value="Unassembled WGS sequence"/>
</dbReference>
<comment type="caution">
    <text evidence="1">The sequence shown here is derived from an EMBL/GenBank/DDBJ whole genome shotgun (WGS) entry which is preliminary data.</text>
</comment>
<evidence type="ECO:0000313" key="2">
    <source>
        <dbReference type="Proteomes" id="UP000807469"/>
    </source>
</evidence>
<protein>
    <submittedName>
        <fullName evidence="1">Uncharacterized protein</fullName>
    </submittedName>
</protein>
<reference evidence="1" key="1">
    <citation type="submission" date="2020-11" db="EMBL/GenBank/DDBJ databases">
        <authorList>
            <consortium name="DOE Joint Genome Institute"/>
            <person name="Ahrendt S."/>
            <person name="Riley R."/>
            <person name="Andreopoulos W."/>
            <person name="Labutti K."/>
            <person name="Pangilinan J."/>
            <person name="Ruiz-Duenas F.J."/>
            <person name="Barrasa J.M."/>
            <person name="Sanchez-Garcia M."/>
            <person name="Camarero S."/>
            <person name="Miyauchi S."/>
            <person name="Serrano A."/>
            <person name="Linde D."/>
            <person name="Babiker R."/>
            <person name="Drula E."/>
            <person name="Ayuso-Fernandez I."/>
            <person name="Pacheco R."/>
            <person name="Padilla G."/>
            <person name="Ferreira P."/>
            <person name="Barriuso J."/>
            <person name="Kellner H."/>
            <person name="Castanera R."/>
            <person name="Alfaro M."/>
            <person name="Ramirez L."/>
            <person name="Pisabarro A.G."/>
            <person name="Kuo A."/>
            <person name="Tritt A."/>
            <person name="Lipzen A."/>
            <person name="He G."/>
            <person name="Yan M."/>
            <person name="Ng V."/>
            <person name="Cullen D."/>
            <person name="Martin F."/>
            <person name="Rosso M.-N."/>
            <person name="Henrissat B."/>
            <person name="Hibbett D."/>
            <person name="Martinez A.T."/>
            <person name="Grigoriev I.V."/>
        </authorList>
    </citation>
    <scope>NUCLEOTIDE SEQUENCE</scope>
    <source>
        <strain evidence="1">CIRM-BRFM 674</strain>
    </source>
</reference>
<proteinExistence type="predicted"/>
<dbReference type="EMBL" id="MU155265">
    <property type="protein sequence ID" value="KAF9477320.1"/>
    <property type="molecule type" value="Genomic_DNA"/>
</dbReference>
<gene>
    <name evidence="1" type="ORF">BDN70DRAFT_115808</name>
</gene>